<dbReference type="GO" id="GO:0005634">
    <property type="term" value="C:nucleus"/>
    <property type="evidence" value="ECO:0007669"/>
    <property type="project" value="UniProtKB-SubCell"/>
</dbReference>
<evidence type="ECO:0000256" key="9">
    <source>
        <dbReference type="ARBA" id="ARBA00023242"/>
    </source>
</evidence>
<dbReference type="EMBL" id="UYRR01036085">
    <property type="protein sequence ID" value="VDK66194.1"/>
    <property type="molecule type" value="Genomic_DNA"/>
</dbReference>
<feature type="compositionally biased region" description="Acidic residues" evidence="10">
    <location>
        <begin position="145"/>
        <end position="161"/>
    </location>
</feature>
<feature type="compositionally biased region" description="Acidic residues" evidence="10">
    <location>
        <begin position="170"/>
        <end position="186"/>
    </location>
</feature>
<keyword evidence="7" id="KW-0963">Cytoplasm</keyword>
<evidence type="ECO:0000256" key="7">
    <source>
        <dbReference type="ARBA" id="ARBA00022490"/>
    </source>
</evidence>
<evidence type="ECO:0000313" key="14">
    <source>
        <dbReference type="WBParaSite" id="ASIM_0001939501-mRNA-1"/>
    </source>
</evidence>
<evidence type="ECO:0000256" key="4">
    <source>
        <dbReference type="ARBA" id="ARBA00010218"/>
    </source>
</evidence>
<evidence type="ECO:0000256" key="2">
    <source>
        <dbReference type="ARBA" id="ARBA00004123"/>
    </source>
</evidence>
<dbReference type="AlphaFoldDB" id="A0A0M3KEI8"/>
<evidence type="ECO:0000256" key="5">
    <source>
        <dbReference type="ARBA" id="ARBA00017036"/>
    </source>
</evidence>
<evidence type="ECO:0000256" key="3">
    <source>
        <dbReference type="ARBA" id="ARBA00004496"/>
    </source>
</evidence>
<evidence type="ECO:0000256" key="1">
    <source>
        <dbReference type="ARBA" id="ARBA00003202"/>
    </source>
</evidence>
<evidence type="ECO:0000313" key="13">
    <source>
        <dbReference type="Proteomes" id="UP000267096"/>
    </source>
</evidence>
<accession>A0A0M3KEI8</accession>
<keyword evidence="8" id="KW-0653">Protein transport</keyword>
<dbReference type="InterPro" id="IPR040218">
    <property type="entry name" value="SLC7A6OS"/>
</dbReference>
<evidence type="ECO:0000256" key="6">
    <source>
        <dbReference type="ARBA" id="ARBA00022448"/>
    </source>
</evidence>
<dbReference type="Pfam" id="PF08574">
    <property type="entry name" value="Iwr1"/>
    <property type="match status" value="1"/>
</dbReference>
<dbReference type="PANTHER" id="PTHR31196:SF2">
    <property type="entry name" value="RNA POLYMERASE II NUCLEAR LOCALIZATION PROTEIN SLC7A6OS-RELATED"/>
    <property type="match status" value="1"/>
</dbReference>
<evidence type="ECO:0000259" key="11">
    <source>
        <dbReference type="Pfam" id="PF08574"/>
    </source>
</evidence>
<dbReference type="GO" id="GO:0015031">
    <property type="term" value="P:protein transport"/>
    <property type="evidence" value="ECO:0007669"/>
    <property type="project" value="UniProtKB-KW"/>
</dbReference>
<protein>
    <recommendedName>
        <fullName evidence="5">Probable RNA polymerase II nuclear localization protein SLC7A6OS</fullName>
    </recommendedName>
</protein>
<gene>
    <name evidence="12" type="ORF">ASIM_LOCUS18786</name>
</gene>
<keyword evidence="13" id="KW-1185">Reference proteome</keyword>
<comment type="function">
    <text evidence="1">Directs RNA polymerase II nuclear import.</text>
</comment>
<comment type="subcellular location">
    <subcellularLocation>
        <location evidence="3">Cytoplasm</location>
    </subcellularLocation>
    <subcellularLocation>
        <location evidence="2">Nucleus</location>
    </subcellularLocation>
</comment>
<feature type="compositionally biased region" description="Acidic residues" evidence="10">
    <location>
        <begin position="205"/>
        <end position="218"/>
    </location>
</feature>
<dbReference type="WBParaSite" id="ASIM_0001939501-mRNA-1">
    <property type="protein sequence ID" value="ASIM_0001939501-mRNA-1"/>
    <property type="gene ID" value="ASIM_0001939501"/>
</dbReference>
<dbReference type="GO" id="GO:0005737">
    <property type="term" value="C:cytoplasm"/>
    <property type="evidence" value="ECO:0007669"/>
    <property type="project" value="UniProtKB-SubCell"/>
</dbReference>
<name>A0A0M3KEI8_ANISI</name>
<feature type="region of interest" description="Disordered" evidence="10">
    <location>
        <begin position="145"/>
        <end position="218"/>
    </location>
</feature>
<dbReference type="PANTHER" id="PTHR31196">
    <property type="entry name" value="RNA POLYMERASE II NUCLEAR LOCALIZATION PROTEIN SLC7A6OS-RELATED"/>
    <property type="match status" value="1"/>
</dbReference>
<dbReference type="Proteomes" id="UP000267096">
    <property type="component" value="Unassembled WGS sequence"/>
</dbReference>
<evidence type="ECO:0000256" key="8">
    <source>
        <dbReference type="ARBA" id="ARBA00022927"/>
    </source>
</evidence>
<comment type="similarity">
    <text evidence="4">Belongs to the IWR1/SLC7A6OS family.</text>
</comment>
<reference evidence="12 13" key="2">
    <citation type="submission" date="2018-11" db="EMBL/GenBank/DDBJ databases">
        <authorList>
            <consortium name="Pathogen Informatics"/>
        </authorList>
    </citation>
    <scope>NUCLEOTIDE SEQUENCE [LARGE SCALE GENOMIC DNA]</scope>
</reference>
<evidence type="ECO:0000313" key="12">
    <source>
        <dbReference type="EMBL" id="VDK66194.1"/>
    </source>
</evidence>
<proteinExistence type="inferred from homology"/>
<dbReference type="OrthoDB" id="5838155at2759"/>
<feature type="domain" description="Transcription factor Iwr1" evidence="11">
    <location>
        <begin position="108"/>
        <end position="173"/>
    </location>
</feature>
<sequence>MFQEVKDIGGVPHQNANIIDFDAHQINGKQVDDVEMLKCNESDKENSGGDKLTETVADQQQYLSKFCDAIDEGGTSAQSRNSQSNLQFTLNGIPMMSVKTSELPIEADYVFDFYWNPTVVACNPDEMEVRIANANDIELYMGGDEESESNANADDEDDSNDENNWRNDYPDEEEHDSEEHDSDFDDLNEKFDDMDFYGQGVGSSGDEDDDDDDNEKND</sequence>
<organism evidence="14">
    <name type="scientific">Anisakis simplex</name>
    <name type="common">Herring worm</name>
    <dbReference type="NCBI Taxonomy" id="6269"/>
    <lineage>
        <taxon>Eukaryota</taxon>
        <taxon>Metazoa</taxon>
        <taxon>Ecdysozoa</taxon>
        <taxon>Nematoda</taxon>
        <taxon>Chromadorea</taxon>
        <taxon>Rhabditida</taxon>
        <taxon>Spirurina</taxon>
        <taxon>Ascaridomorpha</taxon>
        <taxon>Ascaridoidea</taxon>
        <taxon>Anisakidae</taxon>
        <taxon>Anisakis</taxon>
        <taxon>Anisakis simplex complex</taxon>
    </lineage>
</organism>
<reference evidence="14" key="1">
    <citation type="submission" date="2017-02" db="UniProtKB">
        <authorList>
            <consortium name="WormBaseParasite"/>
        </authorList>
    </citation>
    <scope>IDENTIFICATION</scope>
</reference>
<keyword evidence="9" id="KW-0539">Nucleus</keyword>
<keyword evidence="6" id="KW-0813">Transport</keyword>
<dbReference type="InterPro" id="IPR013883">
    <property type="entry name" value="TF_Iwr1_dom"/>
</dbReference>
<evidence type="ECO:0000256" key="10">
    <source>
        <dbReference type="SAM" id="MobiDB-lite"/>
    </source>
</evidence>